<dbReference type="EMBL" id="GGFM01009372">
    <property type="protein sequence ID" value="MBW30123.1"/>
    <property type="molecule type" value="Transcribed_RNA"/>
</dbReference>
<accession>A0A2M3ZNP3</accession>
<organism evidence="1">
    <name type="scientific">Anopheles braziliensis</name>
    <dbReference type="NCBI Taxonomy" id="58242"/>
    <lineage>
        <taxon>Eukaryota</taxon>
        <taxon>Metazoa</taxon>
        <taxon>Ecdysozoa</taxon>
        <taxon>Arthropoda</taxon>
        <taxon>Hexapoda</taxon>
        <taxon>Insecta</taxon>
        <taxon>Pterygota</taxon>
        <taxon>Neoptera</taxon>
        <taxon>Endopterygota</taxon>
        <taxon>Diptera</taxon>
        <taxon>Nematocera</taxon>
        <taxon>Culicoidea</taxon>
        <taxon>Culicidae</taxon>
        <taxon>Anophelinae</taxon>
        <taxon>Anopheles</taxon>
    </lineage>
</organism>
<name>A0A2M3ZNP3_9DIPT</name>
<evidence type="ECO:0000313" key="1">
    <source>
        <dbReference type="EMBL" id="MBW30123.1"/>
    </source>
</evidence>
<sequence>MRIGYVLVLIGHLFRAQCRFLQVRMILPQEGQLSLEEIVHIFHRGPQIDLIRRFAQVFHQPTEDVDLFLHFRAQILIVHEKHLQMGVLPKDGMGGETRQKHLMHGDRLFEGGQILGLQLLFHLFELFLGHVPFAFPQPLQFFTRRIKVGSRWARWYDEAGVLIVLFKPLVQPNEFFVLAYDEKIALIESGQIRACMDGKLDPLLFAQCIRNVHQ</sequence>
<reference evidence="1" key="1">
    <citation type="submission" date="2018-01" db="EMBL/GenBank/DDBJ databases">
        <title>An insight into the sialome of Amazonian anophelines.</title>
        <authorList>
            <person name="Ribeiro J.M."/>
            <person name="Scarpassa V."/>
            <person name="Calvo E."/>
        </authorList>
    </citation>
    <scope>NUCLEOTIDE SEQUENCE</scope>
    <source>
        <tissue evidence="1">Salivary glands</tissue>
    </source>
</reference>
<proteinExistence type="predicted"/>
<protein>
    <submittedName>
        <fullName evidence="1">Putative secreted peptide</fullName>
    </submittedName>
</protein>
<dbReference type="AlphaFoldDB" id="A0A2M3ZNP3"/>